<keyword evidence="1" id="KW-0472">Membrane</keyword>
<dbReference type="NCBIfam" id="TIGR04104">
    <property type="entry name" value="cxxc_20_cxxc"/>
    <property type="match status" value="1"/>
</dbReference>
<evidence type="ECO:0000313" key="2">
    <source>
        <dbReference type="EMBL" id="MFD1020839.1"/>
    </source>
</evidence>
<proteinExistence type="predicted"/>
<keyword evidence="1" id="KW-0812">Transmembrane</keyword>
<dbReference type="Proteomes" id="UP001596990">
    <property type="component" value="Unassembled WGS sequence"/>
</dbReference>
<sequence>MPHCAHCKRKWTMKDTFFKPVQFKNKMNCPYCGKTQYLSAKSKKRQSMLAFIPPIPLYLATLLDWSLPIFLAICIVLFVAGMAVLPYFYQLKNEEEFIW</sequence>
<feature type="transmembrane region" description="Helical" evidence="1">
    <location>
        <begin position="69"/>
        <end position="89"/>
    </location>
</feature>
<accession>A0ABW3L5S4</accession>
<keyword evidence="1" id="KW-1133">Transmembrane helix</keyword>
<organism evidence="2 3">
    <name type="scientific">Thalassobacillus hwangdonensis</name>
    <dbReference type="NCBI Taxonomy" id="546108"/>
    <lineage>
        <taxon>Bacteria</taxon>
        <taxon>Bacillati</taxon>
        <taxon>Bacillota</taxon>
        <taxon>Bacilli</taxon>
        <taxon>Bacillales</taxon>
        <taxon>Bacillaceae</taxon>
        <taxon>Thalassobacillus</taxon>
    </lineage>
</organism>
<gene>
    <name evidence="2" type="ORF">ACFQ2J_16750</name>
</gene>
<protein>
    <submittedName>
        <fullName evidence="2">TIGR04104 family putative zinc finger protein</fullName>
    </submittedName>
</protein>
<comment type="caution">
    <text evidence="2">The sequence shown here is derived from an EMBL/GenBank/DDBJ whole genome shotgun (WGS) entry which is preliminary data.</text>
</comment>
<keyword evidence="3" id="KW-1185">Reference proteome</keyword>
<dbReference type="EMBL" id="JBHTKL010000006">
    <property type="protein sequence ID" value="MFD1020839.1"/>
    <property type="molecule type" value="Genomic_DNA"/>
</dbReference>
<reference evidence="3" key="1">
    <citation type="journal article" date="2019" name="Int. J. Syst. Evol. Microbiol.">
        <title>The Global Catalogue of Microorganisms (GCM) 10K type strain sequencing project: providing services to taxonomists for standard genome sequencing and annotation.</title>
        <authorList>
            <consortium name="The Broad Institute Genomics Platform"/>
            <consortium name="The Broad Institute Genome Sequencing Center for Infectious Disease"/>
            <person name="Wu L."/>
            <person name="Ma J."/>
        </authorList>
    </citation>
    <scope>NUCLEOTIDE SEQUENCE [LARGE SCALE GENOMIC DNA]</scope>
    <source>
        <strain evidence="3">CCUG 56607</strain>
    </source>
</reference>
<dbReference type="RefSeq" id="WP_386063220.1">
    <property type="nucleotide sequence ID" value="NZ_JBHTKL010000006.1"/>
</dbReference>
<dbReference type="InterPro" id="IPR026369">
    <property type="entry name" value="CxxC_20_CxxC"/>
</dbReference>
<evidence type="ECO:0000313" key="3">
    <source>
        <dbReference type="Proteomes" id="UP001596990"/>
    </source>
</evidence>
<feature type="transmembrane region" description="Helical" evidence="1">
    <location>
        <begin position="47"/>
        <end position="63"/>
    </location>
</feature>
<name>A0ABW3L5S4_9BACI</name>
<evidence type="ECO:0000256" key="1">
    <source>
        <dbReference type="SAM" id="Phobius"/>
    </source>
</evidence>